<evidence type="ECO:0000256" key="2">
    <source>
        <dbReference type="ARBA" id="ARBA00023125"/>
    </source>
</evidence>
<dbReference type="SUPFAM" id="SSF46894">
    <property type="entry name" value="C-terminal effector domain of the bipartite response regulators"/>
    <property type="match status" value="1"/>
</dbReference>
<dbReference type="SMART" id="SM00448">
    <property type="entry name" value="REC"/>
    <property type="match status" value="1"/>
</dbReference>
<dbReference type="GO" id="GO:0003677">
    <property type="term" value="F:DNA binding"/>
    <property type="evidence" value="ECO:0007669"/>
    <property type="project" value="UniProtKB-KW"/>
</dbReference>
<dbReference type="PRINTS" id="PR00038">
    <property type="entry name" value="HTHLUXR"/>
</dbReference>
<proteinExistence type="predicted"/>
<dbReference type="PROSITE" id="PS50043">
    <property type="entry name" value="HTH_LUXR_2"/>
    <property type="match status" value="1"/>
</dbReference>
<dbReference type="InterPro" id="IPR001789">
    <property type="entry name" value="Sig_transdc_resp-reg_receiver"/>
</dbReference>
<dbReference type="PANTHER" id="PTHR43214">
    <property type="entry name" value="TWO-COMPONENT RESPONSE REGULATOR"/>
    <property type="match status" value="1"/>
</dbReference>
<dbReference type="InterPro" id="IPR000792">
    <property type="entry name" value="Tscrpt_reg_LuxR_C"/>
</dbReference>
<evidence type="ECO:0000256" key="1">
    <source>
        <dbReference type="ARBA" id="ARBA00022553"/>
    </source>
</evidence>
<comment type="caution">
    <text evidence="6">The sequence shown here is derived from an EMBL/GenBank/DDBJ whole genome shotgun (WGS) entry which is preliminary data.</text>
</comment>
<keyword evidence="2" id="KW-0238">DNA-binding</keyword>
<accession>A0A7C4Z9G5</accession>
<dbReference type="AlphaFoldDB" id="A0A7C4Z9G5"/>
<dbReference type="GO" id="GO:0006355">
    <property type="term" value="P:regulation of DNA-templated transcription"/>
    <property type="evidence" value="ECO:0007669"/>
    <property type="project" value="InterPro"/>
</dbReference>
<dbReference type="CDD" id="cd17535">
    <property type="entry name" value="REC_NarL-like"/>
    <property type="match status" value="1"/>
</dbReference>
<evidence type="ECO:0000313" key="6">
    <source>
        <dbReference type="EMBL" id="HGY09896.1"/>
    </source>
</evidence>
<dbReference type="Proteomes" id="UP000885759">
    <property type="component" value="Unassembled WGS sequence"/>
</dbReference>
<feature type="domain" description="HTH luxR-type" evidence="4">
    <location>
        <begin position="131"/>
        <end position="195"/>
    </location>
</feature>
<keyword evidence="1 3" id="KW-0597">Phosphoprotein</keyword>
<dbReference type="InterPro" id="IPR016032">
    <property type="entry name" value="Sig_transdc_resp-reg_C-effctor"/>
</dbReference>
<dbReference type="Pfam" id="PF00196">
    <property type="entry name" value="GerE"/>
    <property type="match status" value="1"/>
</dbReference>
<dbReference type="CDD" id="cd06170">
    <property type="entry name" value="LuxR_C_like"/>
    <property type="match status" value="1"/>
</dbReference>
<dbReference type="InterPro" id="IPR039420">
    <property type="entry name" value="WalR-like"/>
</dbReference>
<dbReference type="Pfam" id="PF00072">
    <property type="entry name" value="Response_reg"/>
    <property type="match status" value="1"/>
</dbReference>
<dbReference type="InterPro" id="IPR011006">
    <property type="entry name" value="CheY-like_superfamily"/>
</dbReference>
<evidence type="ECO:0000259" key="4">
    <source>
        <dbReference type="PROSITE" id="PS50043"/>
    </source>
</evidence>
<name>A0A7C4Z9G5_9DEIN</name>
<evidence type="ECO:0000256" key="3">
    <source>
        <dbReference type="PROSITE-ProRule" id="PRU00169"/>
    </source>
</evidence>
<feature type="modified residue" description="4-aspartylphosphate" evidence="3">
    <location>
        <position position="50"/>
    </location>
</feature>
<dbReference type="PANTHER" id="PTHR43214:SF43">
    <property type="entry name" value="TWO-COMPONENT RESPONSE REGULATOR"/>
    <property type="match status" value="1"/>
</dbReference>
<dbReference type="PROSITE" id="PS50110">
    <property type="entry name" value="RESPONSE_REGULATORY"/>
    <property type="match status" value="1"/>
</dbReference>
<dbReference type="GO" id="GO:0000160">
    <property type="term" value="P:phosphorelay signal transduction system"/>
    <property type="evidence" value="ECO:0007669"/>
    <property type="project" value="InterPro"/>
</dbReference>
<sequence>MRVALIEDHAVVRAGLRLLLESSGHRVVAEFDRAEDAIASDERPEVYVLDLNLPGMSGLEALPHLTARARVLVLSMHEEPVYVSEAFRHGAAGFLSKRAADVALLDALAALARGERYLHPDLAARLAEYVSEPGPEVLSRRERDVIAGLARGLELKEVAAHLGISPKTAATYKARALAKLGLRRGELARWAREHGLVAEPPA</sequence>
<dbReference type="SUPFAM" id="SSF52172">
    <property type="entry name" value="CheY-like"/>
    <property type="match status" value="1"/>
</dbReference>
<dbReference type="EMBL" id="DRPZ01000196">
    <property type="protein sequence ID" value="HGY09896.1"/>
    <property type="molecule type" value="Genomic_DNA"/>
</dbReference>
<organism evidence="6">
    <name type="scientific">Oceanithermus profundus</name>
    <dbReference type="NCBI Taxonomy" id="187137"/>
    <lineage>
        <taxon>Bacteria</taxon>
        <taxon>Thermotogati</taxon>
        <taxon>Deinococcota</taxon>
        <taxon>Deinococci</taxon>
        <taxon>Thermales</taxon>
        <taxon>Thermaceae</taxon>
        <taxon>Oceanithermus</taxon>
    </lineage>
</organism>
<reference evidence="6" key="1">
    <citation type="journal article" date="2020" name="mSystems">
        <title>Genome- and Community-Level Interaction Insights into Carbon Utilization and Element Cycling Functions of Hydrothermarchaeota in Hydrothermal Sediment.</title>
        <authorList>
            <person name="Zhou Z."/>
            <person name="Liu Y."/>
            <person name="Xu W."/>
            <person name="Pan J."/>
            <person name="Luo Z.H."/>
            <person name="Li M."/>
        </authorList>
    </citation>
    <scope>NUCLEOTIDE SEQUENCE [LARGE SCALE GENOMIC DNA]</scope>
    <source>
        <strain evidence="6">HyVt-570</strain>
    </source>
</reference>
<dbReference type="SMART" id="SM00421">
    <property type="entry name" value="HTH_LUXR"/>
    <property type="match status" value="1"/>
</dbReference>
<protein>
    <submittedName>
        <fullName evidence="6">Response regulator transcription factor</fullName>
    </submittedName>
</protein>
<dbReference type="Gene3D" id="3.40.50.2300">
    <property type="match status" value="1"/>
</dbReference>
<evidence type="ECO:0000259" key="5">
    <source>
        <dbReference type="PROSITE" id="PS50110"/>
    </source>
</evidence>
<feature type="domain" description="Response regulatory" evidence="5">
    <location>
        <begin position="2"/>
        <end position="112"/>
    </location>
</feature>
<gene>
    <name evidence="6" type="ORF">ENK37_07580</name>
</gene>
<dbReference type="InterPro" id="IPR058245">
    <property type="entry name" value="NreC/VraR/RcsB-like_REC"/>
</dbReference>